<keyword evidence="2" id="KW-1185">Reference proteome</keyword>
<accession>M7TQ00</accession>
<dbReference type="Proteomes" id="UP000012174">
    <property type="component" value="Unassembled WGS sequence"/>
</dbReference>
<sequence>MHLTDGNDYPPFSFLPDTLMAFSSREERLQTGIWAYVHKIDVVPRMDEVINLALPAPEIKFPERISRDLIRPWVSVTDSPVRNALVNDDDPRYRLLIFIHRFLYPGVDTSYNSPYETFGFTVWDRENDSVDFYDFMEAERVGRQLAIWSYWSRVQISYTGVPGVPTPLYPMLARGFNTVGGHFDSLSVILSRMRAKRIPPRVTLYATIGAVLDLMNQIDNPGVLIPEDSEDCLSGLRMDLIPMLFDEVLDILRQQPINLAAIPPQTIQFTRPLPFGMHLAGHGGQPFLDRNWISMGLRIPDYQVNRLIRNRLRTRLRMRVLNGNMPGWYPFEMITRA</sequence>
<dbReference type="EMBL" id="KB706183">
    <property type="protein sequence ID" value="EMR68780.1"/>
    <property type="molecule type" value="Genomic_DNA"/>
</dbReference>
<protein>
    <submittedName>
        <fullName evidence="1">Uncharacterized protein</fullName>
    </submittedName>
</protein>
<organism evidence="1 2">
    <name type="scientific">Eutypa lata (strain UCR-EL1)</name>
    <name type="common">Grapevine dieback disease fungus</name>
    <name type="synonym">Eutypa armeniacae</name>
    <dbReference type="NCBI Taxonomy" id="1287681"/>
    <lineage>
        <taxon>Eukaryota</taxon>
        <taxon>Fungi</taxon>
        <taxon>Dikarya</taxon>
        <taxon>Ascomycota</taxon>
        <taxon>Pezizomycotina</taxon>
        <taxon>Sordariomycetes</taxon>
        <taxon>Xylariomycetidae</taxon>
        <taxon>Xylariales</taxon>
        <taxon>Diatrypaceae</taxon>
        <taxon>Eutypa</taxon>
    </lineage>
</organism>
<evidence type="ECO:0000313" key="2">
    <source>
        <dbReference type="Proteomes" id="UP000012174"/>
    </source>
</evidence>
<name>M7TQ00_EUTLA</name>
<evidence type="ECO:0000313" key="1">
    <source>
        <dbReference type="EMBL" id="EMR68780.1"/>
    </source>
</evidence>
<dbReference type="AlphaFoldDB" id="M7TQ00"/>
<proteinExistence type="predicted"/>
<dbReference type="STRING" id="1287681.M7TQ00"/>
<dbReference type="HOGENOM" id="CLU_823943_0_0_1"/>
<dbReference type="KEGG" id="ela:UCREL1_4200"/>
<dbReference type="OrthoDB" id="4788020at2759"/>
<reference evidence="2" key="1">
    <citation type="journal article" date="2013" name="Genome Announc.">
        <title>Draft genome sequence of the grapevine dieback fungus Eutypa lata UCR-EL1.</title>
        <authorList>
            <person name="Blanco-Ulate B."/>
            <person name="Rolshausen P.E."/>
            <person name="Cantu D."/>
        </authorList>
    </citation>
    <scope>NUCLEOTIDE SEQUENCE [LARGE SCALE GENOMIC DNA]</scope>
    <source>
        <strain evidence="2">UCR-EL1</strain>
    </source>
</reference>
<gene>
    <name evidence="1" type="ORF">UCREL1_4200</name>
</gene>